<keyword evidence="8" id="KW-0325">Glycoprotein</keyword>
<evidence type="ECO:0000256" key="8">
    <source>
        <dbReference type="ARBA" id="ARBA00023180"/>
    </source>
</evidence>
<keyword evidence="2" id="KW-0813">Transport</keyword>
<dbReference type="SUPFAM" id="SSF53850">
    <property type="entry name" value="Periplasmic binding protein-like II"/>
    <property type="match status" value="1"/>
</dbReference>
<dbReference type="CDD" id="cd13686">
    <property type="entry name" value="GluR_Plant"/>
    <property type="match status" value="1"/>
</dbReference>
<feature type="region of interest" description="Disordered" evidence="11">
    <location>
        <begin position="692"/>
        <end position="768"/>
    </location>
</feature>
<evidence type="ECO:0000256" key="4">
    <source>
        <dbReference type="ARBA" id="ARBA00022989"/>
    </source>
</evidence>
<dbReference type="SUPFAM" id="SSF53822">
    <property type="entry name" value="Periplasmic binding protein-like I"/>
    <property type="match status" value="1"/>
</dbReference>
<dbReference type="InterPro" id="IPR001320">
    <property type="entry name" value="Iontro_rcpt_C"/>
</dbReference>
<keyword evidence="15" id="KW-1185">Reference proteome</keyword>
<evidence type="ECO:0000313" key="14">
    <source>
        <dbReference type="EMBL" id="WJZ96475.1"/>
    </source>
</evidence>
<dbReference type="PANTHER" id="PTHR18966">
    <property type="entry name" value="IONOTROPIC GLUTAMATE RECEPTOR"/>
    <property type="match status" value="1"/>
</dbReference>
<reference evidence="14 15" key="1">
    <citation type="journal article" date="2023" name="Hortic Res">
        <title>The complete reference genome for grapevine (Vitis vinifera L.) genetics and breeding.</title>
        <authorList>
            <person name="Shi X."/>
            <person name="Cao S."/>
            <person name="Wang X."/>
            <person name="Huang S."/>
            <person name="Wang Y."/>
            <person name="Liu Z."/>
            <person name="Liu W."/>
            <person name="Leng X."/>
            <person name="Peng Y."/>
            <person name="Wang N."/>
            <person name="Wang Y."/>
            <person name="Ma Z."/>
            <person name="Xu X."/>
            <person name="Zhang F."/>
            <person name="Xue H."/>
            <person name="Zhong H."/>
            <person name="Wang Y."/>
            <person name="Zhang K."/>
            <person name="Velt A."/>
            <person name="Avia K."/>
            <person name="Holtgrawe D."/>
            <person name="Grimplet J."/>
            <person name="Matus J.T."/>
            <person name="Ware D."/>
            <person name="Wu X."/>
            <person name="Wang H."/>
            <person name="Liu C."/>
            <person name="Fang Y."/>
            <person name="Rustenholz C."/>
            <person name="Cheng Z."/>
            <person name="Xiao H."/>
            <person name="Zhou Y."/>
        </authorList>
    </citation>
    <scope>NUCLEOTIDE SEQUENCE [LARGE SCALE GENOMIC DNA]</scope>
    <source>
        <strain evidence="15">cv. Pinot noir / PN40024</strain>
        <tissue evidence="14">Leaf</tissue>
    </source>
</reference>
<dbReference type="InterPro" id="IPR001828">
    <property type="entry name" value="ANF_lig-bd_rcpt"/>
</dbReference>
<comment type="subcellular location">
    <subcellularLocation>
        <location evidence="1">Membrane</location>
        <topology evidence="1">Multi-pass membrane protein</topology>
    </subcellularLocation>
</comment>
<evidence type="ECO:0000256" key="10">
    <source>
        <dbReference type="ARBA" id="ARBA00023303"/>
    </source>
</evidence>
<dbReference type="InterPro" id="IPR015683">
    <property type="entry name" value="Ionotropic_Glu_rcpt"/>
</dbReference>
<dbReference type="Proteomes" id="UP001227230">
    <property type="component" value="Chromosome 10"/>
</dbReference>
<keyword evidence="5" id="KW-0406">Ion transport</keyword>
<dbReference type="InterPro" id="IPR028082">
    <property type="entry name" value="Peripla_BP_I"/>
</dbReference>
<evidence type="ECO:0000256" key="3">
    <source>
        <dbReference type="ARBA" id="ARBA00022692"/>
    </source>
</evidence>
<feature type="transmembrane region" description="Helical" evidence="12">
    <location>
        <begin position="462"/>
        <end position="480"/>
    </location>
</feature>
<feature type="transmembrane region" description="Helical" evidence="12">
    <location>
        <begin position="432"/>
        <end position="450"/>
    </location>
</feature>
<evidence type="ECO:0000256" key="2">
    <source>
        <dbReference type="ARBA" id="ARBA00022448"/>
    </source>
</evidence>
<name>A0ABY9CP76_VITVI</name>
<evidence type="ECO:0000259" key="13">
    <source>
        <dbReference type="SMART" id="SM00079"/>
    </source>
</evidence>
<keyword evidence="6 12" id="KW-0472">Membrane</keyword>
<organism evidence="14 15">
    <name type="scientific">Vitis vinifera</name>
    <name type="common">Grape</name>
    <dbReference type="NCBI Taxonomy" id="29760"/>
    <lineage>
        <taxon>Eukaryota</taxon>
        <taxon>Viridiplantae</taxon>
        <taxon>Streptophyta</taxon>
        <taxon>Embryophyta</taxon>
        <taxon>Tracheophyta</taxon>
        <taxon>Spermatophyta</taxon>
        <taxon>Magnoliopsida</taxon>
        <taxon>eudicotyledons</taxon>
        <taxon>Gunneridae</taxon>
        <taxon>Pentapetalae</taxon>
        <taxon>rosids</taxon>
        <taxon>Vitales</taxon>
        <taxon>Vitaceae</taxon>
        <taxon>Viteae</taxon>
        <taxon>Vitis</taxon>
    </lineage>
</organism>
<dbReference type="SMART" id="SM00079">
    <property type="entry name" value="PBPe"/>
    <property type="match status" value="1"/>
</dbReference>
<accession>A0ABY9CP76</accession>
<dbReference type="Gene3D" id="3.40.50.2300">
    <property type="match status" value="1"/>
</dbReference>
<evidence type="ECO:0000256" key="6">
    <source>
        <dbReference type="ARBA" id="ARBA00023136"/>
    </source>
</evidence>
<keyword evidence="3 12" id="KW-0812">Transmembrane</keyword>
<gene>
    <name evidence="14" type="ORF">VitviT2T_015160</name>
</gene>
<dbReference type="EMBL" id="CP126657">
    <property type="protein sequence ID" value="WJZ96475.1"/>
    <property type="molecule type" value="Genomic_DNA"/>
</dbReference>
<keyword evidence="7" id="KW-0675">Receptor</keyword>
<evidence type="ECO:0000313" key="15">
    <source>
        <dbReference type="Proteomes" id="UP001227230"/>
    </source>
</evidence>
<evidence type="ECO:0000256" key="7">
    <source>
        <dbReference type="ARBA" id="ARBA00023170"/>
    </source>
</evidence>
<protein>
    <recommendedName>
        <fullName evidence="13">Ionotropic glutamate receptor C-terminal domain-containing protein</fullName>
    </recommendedName>
</protein>
<evidence type="ECO:0000256" key="11">
    <source>
        <dbReference type="SAM" id="MobiDB-lite"/>
    </source>
</evidence>
<dbReference type="Pfam" id="PF01094">
    <property type="entry name" value="ANF_receptor"/>
    <property type="match status" value="1"/>
</dbReference>
<dbReference type="Pfam" id="PF00060">
    <property type="entry name" value="Lig_chan"/>
    <property type="match status" value="1"/>
</dbReference>
<evidence type="ECO:0000256" key="9">
    <source>
        <dbReference type="ARBA" id="ARBA00023286"/>
    </source>
</evidence>
<proteinExistence type="predicted"/>
<keyword evidence="4 12" id="KW-1133">Transmembrane helix</keyword>
<feature type="compositionally biased region" description="Polar residues" evidence="11">
    <location>
        <begin position="692"/>
        <end position="707"/>
    </location>
</feature>
<keyword evidence="10" id="KW-0407">Ion channel</keyword>
<evidence type="ECO:0000256" key="5">
    <source>
        <dbReference type="ARBA" id="ARBA00023065"/>
    </source>
</evidence>
<feature type="transmembrane region" description="Helical" evidence="12">
    <location>
        <begin position="637"/>
        <end position="660"/>
    </location>
</feature>
<sequence length="768" mass="85784">MDTWQQAALAAEIGNQAQVPVLSLAASASVRPSRQLGRPTLVQMGTNVSEQIRCISAIVHSYHWQRVIAIYEDDAYGGNAEMLTILSEALQGVGSEIEYHLSLPPISSLSDPRGAVHQELLKLLSTQSRVFIVLQSSLPMAIHLFQEARRMDLMGKDSAWIITDSISSFLDSMDTSFQKNFKSENPDEDNAQPGIHALRAYDSIAVITRALERLASDDTNTPNMLLKNILSSNFSGLSGKIIFEGGDLSISNSLPFRIINVVRTDYKVLDFWTQDLDNPFSREGGDKNSSRNTTKVLDGPVIWPGYLKRVPKGWEMPTDAKPLKIGIPANTSFDKFVKVDEAQIDPEKRYTGFCIDIFRQVLKILEQNYSLPYDFYPVVGTYDELVDCVYNKTYDAVVGDVTILANRSKKVEFTQPYAESGLVMILQVRGPWKSQLGTALWFTFSSLFFAHRETIRSNITRVVIVVWLFVVFVLTSSYTASLSSMLTVQRIVPDVMDVEWLKATKSVVGCDGDSFVRKYLENVIKFEGPDIKNISNQYQYPGEFQSGNISAAFLELPYAKVFINQFCKNYTASETLNRFGGLGFAFQKGSPLAADVSEAILTISEEGILKALEDEWFPRSAECSTTETDELSLRSFWALYLLCGATSTLCFLLFFLRLLIDFKRHQASRSNANPNDESVWMKTVQLVHFFHSGQTEIPNERPSNLSPRLTGDEWSTPRWSTVSPSEAPEPPEAPESPEASPPTATMNSRVSPSDEHEPPETPPPTATM</sequence>
<evidence type="ECO:0000256" key="1">
    <source>
        <dbReference type="ARBA" id="ARBA00004141"/>
    </source>
</evidence>
<dbReference type="Gene3D" id="3.40.190.10">
    <property type="entry name" value="Periplasmic binding protein-like II"/>
    <property type="match status" value="3"/>
</dbReference>
<evidence type="ECO:0000256" key="12">
    <source>
        <dbReference type="SAM" id="Phobius"/>
    </source>
</evidence>
<feature type="domain" description="Ionotropic glutamate receptor C-terminal" evidence="13">
    <location>
        <begin position="324"/>
        <end position="619"/>
    </location>
</feature>
<keyword evidence="9" id="KW-1071">Ligand-gated ion channel</keyword>